<keyword evidence="4" id="KW-0808">Transferase</keyword>
<dbReference type="PROSITE" id="PS50237">
    <property type="entry name" value="HECT"/>
    <property type="match status" value="1"/>
</dbReference>
<dbReference type="AlphaFoldDB" id="A0AAJ7SPM7"/>
<dbReference type="Gene3D" id="3.90.1750.10">
    <property type="entry name" value="Hect, E3 ligase catalytic domains"/>
    <property type="match status" value="1"/>
</dbReference>
<evidence type="ECO:0000259" key="11">
    <source>
        <dbReference type="PROSITE" id="PS50237"/>
    </source>
</evidence>
<dbReference type="PANTHER" id="PTHR45700:SF3">
    <property type="entry name" value="UBIQUITIN-PROTEIN LIGASE E3B"/>
    <property type="match status" value="1"/>
</dbReference>
<dbReference type="GO" id="GO:0016874">
    <property type="term" value="F:ligase activity"/>
    <property type="evidence" value="ECO:0007669"/>
    <property type="project" value="UniProtKB-KW"/>
</dbReference>
<keyword evidence="5 10" id="KW-0833">Ubl conjugation pathway</keyword>
<keyword evidence="12" id="KW-1185">Reference proteome</keyword>
<reference evidence="13" key="1">
    <citation type="submission" date="2025-08" db="UniProtKB">
        <authorList>
            <consortium name="RefSeq"/>
        </authorList>
    </citation>
    <scope>IDENTIFICATION</scope>
    <source>
        <tissue evidence="13">Sperm</tissue>
    </source>
</reference>
<dbReference type="Pfam" id="PF00612">
    <property type="entry name" value="IQ"/>
    <property type="match status" value="1"/>
</dbReference>
<evidence type="ECO:0000256" key="7">
    <source>
        <dbReference type="ARBA" id="ARBA00034105"/>
    </source>
</evidence>
<dbReference type="InterPro" id="IPR044611">
    <property type="entry name" value="E3A/B/C-like"/>
</dbReference>
<evidence type="ECO:0000256" key="3">
    <source>
        <dbReference type="ARBA" id="ARBA00012485"/>
    </source>
</evidence>
<evidence type="ECO:0000256" key="6">
    <source>
        <dbReference type="ARBA" id="ARBA00023018"/>
    </source>
</evidence>
<dbReference type="CDD" id="cd00078">
    <property type="entry name" value="HECTc"/>
    <property type="match status" value="1"/>
</dbReference>
<keyword evidence="6" id="KW-0770">Synapse</keyword>
<evidence type="ECO:0000313" key="13">
    <source>
        <dbReference type="RefSeq" id="XP_032802934.1"/>
    </source>
</evidence>
<evidence type="ECO:0000256" key="9">
    <source>
        <dbReference type="ARBA" id="ARBA00077267"/>
    </source>
</evidence>
<dbReference type="EC" id="2.3.2.26" evidence="3"/>
<evidence type="ECO:0000256" key="1">
    <source>
        <dbReference type="ARBA" id="ARBA00000885"/>
    </source>
</evidence>
<feature type="active site" description="Glycyl thioester intermediate" evidence="10">
    <location>
        <position position="1096"/>
    </location>
</feature>
<dbReference type="InterPro" id="IPR035983">
    <property type="entry name" value="Hect_E3_ubiquitin_ligase"/>
</dbReference>
<dbReference type="SUPFAM" id="SSF56204">
    <property type="entry name" value="Hect, E3 ligase catalytic domain"/>
    <property type="match status" value="1"/>
</dbReference>
<name>A0AAJ7SPM7_PETMA</name>
<dbReference type="GO" id="GO:0006511">
    <property type="term" value="P:ubiquitin-dependent protein catabolic process"/>
    <property type="evidence" value="ECO:0007669"/>
    <property type="project" value="TreeGrafter"/>
</dbReference>
<dbReference type="Gene3D" id="3.30.2160.10">
    <property type="entry name" value="Hect, E3 ligase catalytic domain"/>
    <property type="match status" value="1"/>
</dbReference>
<dbReference type="KEGG" id="pmrn:116939094"/>
<evidence type="ECO:0000256" key="5">
    <source>
        <dbReference type="ARBA" id="ARBA00022786"/>
    </source>
</evidence>
<dbReference type="GO" id="GO:0014069">
    <property type="term" value="C:postsynaptic density"/>
    <property type="evidence" value="ECO:0007669"/>
    <property type="project" value="UniProtKB-SubCell"/>
</dbReference>
<evidence type="ECO:0000313" key="12">
    <source>
        <dbReference type="Proteomes" id="UP001318040"/>
    </source>
</evidence>
<evidence type="ECO:0000256" key="2">
    <source>
        <dbReference type="ARBA" id="ARBA00004906"/>
    </source>
</evidence>
<dbReference type="FunFam" id="3.30.2410.10:FF:000012">
    <property type="entry name" value="Ubiquitin-protein ligase E3B"/>
    <property type="match status" value="1"/>
</dbReference>
<evidence type="ECO:0000256" key="10">
    <source>
        <dbReference type="PROSITE-ProRule" id="PRU00104"/>
    </source>
</evidence>
<dbReference type="GO" id="GO:0000209">
    <property type="term" value="P:protein polyubiquitination"/>
    <property type="evidence" value="ECO:0007669"/>
    <property type="project" value="InterPro"/>
</dbReference>
<keyword evidence="13" id="KW-0436">Ligase</keyword>
<proteinExistence type="predicted"/>
<dbReference type="PANTHER" id="PTHR45700">
    <property type="entry name" value="UBIQUITIN-PROTEIN LIGASE E3C"/>
    <property type="match status" value="1"/>
</dbReference>
<evidence type="ECO:0000256" key="4">
    <source>
        <dbReference type="ARBA" id="ARBA00022679"/>
    </source>
</evidence>
<sequence length="1128" mass="128581">MSSTRGLKVLRRRHWYGNLSCYKTCPWNVTAAWIKALSPLNSVSRDAEMFGAGAQSQSTRAEFLDRARVAREERRGQRDRERAAIKIQALVRGFLCRRCIARRTRHEVDEFFSAQEASPAKKNALCLFKIGQKLLFIFNTAEDIKRFEKFCRHLLSSMEEDNDSKVWYVSLALSKDYMLRWIKQLKDVLSICCSYLKKLKPESILDTKQITLFLTVLVTFTDAGGWRMVRVKGDTFKISMNLICANVMGHLNQKGLYPDLQILMTNGLARVVPTLNKATLTAVFTVALRPVVAAKFSENLLRSFTLHVLSVPALVLHLSNIAPECLNMMSGHDLFRKVLTFLRQKDYQEDICICLEGTMSLCLLGNLIMLALLNESLLEEETEAFSSLVTSVLTYCQKYVLQKKSNLTHWHPVLGWFAQSMDYGLNEAMPAVTKQLQSLWGIRMIRVLFRDVLTRKLAEGQEPALATAPPTAAVPNDKPVKSMFRKAFRRSAAVRSILRPVGGKRVDSPEVQRVCGVCVLYQTALTTLTQIRLQILTGLTYLDDLLPKLWAFICELGPQGGLALFLECLSSDTEDSRCLLAMLTLFCDCSRHLITILDDIELYEEQVSFKLEELVTISSFLNTFVFKMIWDGILESEKTDRSQLFASVHSWLMTLYERDCRRRFAPEDHWLKKDLKANVLFSELEKGKKRAKLLLQHIPHVLPHKDRVVLFRSMVAKEKSSLVTGNQIVSLMDLNHGAPITHITVRRSRMLEDGYEQLSRLPPNSLKGTIRVKFINDLGMDEAGIDQDGVFKEFLEEIIKKVFDPELNLFKITIGDERLYPSPTSYVHENHLQLMEFVGKMLGKAVYEGIVVDVPFAPFFLSQVRGVHTSMPYSSIDELPSLDAEFYKNLTSIKRYDGDVSELGLTFSYEEDIMGKLVCYELCPGGKTTLVTNENKISYIHMLAHHRMYVKIKKQTGAFIHGFKSLISPEWMGMFSTPEMQRLIAGDTGEIDFEDLRKHTVYYGGFHNNHRVIIWLWDILTKEFTAQERAMFLKFVTSCSRPPLLGFAHLKPSFSIRCVEVADDQDTGDTLGSVLRGFFTIRKKEPAGRLPTSSTCFNLLKLPNYSKKSVLRDKLRYAVSMNTGFELS</sequence>
<dbReference type="CTD" id="89910"/>
<comment type="pathway">
    <text evidence="2">Protein modification; protein ubiquitination.</text>
</comment>
<dbReference type="InterPro" id="IPR000569">
    <property type="entry name" value="HECT_dom"/>
</dbReference>
<evidence type="ECO:0000256" key="8">
    <source>
        <dbReference type="ARBA" id="ARBA00067505"/>
    </source>
</evidence>
<organism evidence="12 13">
    <name type="scientific">Petromyzon marinus</name>
    <name type="common">Sea lamprey</name>
    <dbReference type="NCBI Taxonomy" id="7757"/>
    <lineage>
        <taxon>Eukaryota</taxon>
        <taxon>Metazoa</taxon>
        <taxon>Chordata</taxon>
        <taxon>Craniata</taxon>
        <taxon>Vertebrata</taxon>
        <taxon>Cyclostomata</taxon>
        <taxon>Hyperoartia</taxon>
        <taxon>Petromyzontiformes</taxon>
        <taxon>Petromyzontidae</taxon>
        <taxon>Petromyzon</taxon>
    </lineage>
</organism>
<dbReference type="Pfam" id="PF00632">
    <property type="entry name" value="HECT"/>
    <property type="match status" value="1"/>
</dbReference>
<dbReference type="Proteomes" id="UP001318040">
    <property type="component" value="Chromosome 5"/>
</dbReference>
<dbReference type="RefSeq" id="XP_032802934.1">
    <property type="nucleotide sequence ID" value="XM_032947043.1"/>
</dbReference>
<comment type="subcellular location">
    <subcellularLocation>
        <location evidence="7">Postsynaptic density</location>
    </subcellularLocation>
</comment>
<dbReference type="PROSITE" id="PS50096">
    <property type="entry name" value="IQ"/>
    <property type="match status" value="1"/>
</dbReference>
<accession>A0AAJ7SPM7</accession>
<comment type="catalytic activity">
    <reaction evidence="1">
        <text>S-ubiquitinyl-[E2 ubiquitin-conjugating enzyme]-L-cysteine + [acceptor protein]-L-lysine = [E2 ubiquitin-conjugating enzyme]-L-cysteine + N(6)-ubiquitinyl-[acceptor protein]-L-lysine.</text>
        <dbReference type="EC" id="2.3.2.26"/>
    </reaction>
</comment>
<protein>
    <recommendedName>
        <fullName evidence="8">Ubiquitin-protein ligase E3B</fullName>
        <ecNumber evidence="3">2.3.2.26</ecNumber>
    </recommendedName>
    <alternativeName>
        <fullName evidence="9">HECT-type ubiquitin transferase E3B</fullName>
    </alternativeName>
</protein>
<dbReference type="FunFam" id="3.30.2160.10:FF:000002">
    <property type="entry name" value="Putative Ubiquitin-protein ligase E3C"/>
    <property type="match status" value="1"/>
</dbReference>
<dbReference type="Gene3D" id="3.30.2410.10">
    <property type="entry name" value="Hect, E3 ligase catalytic domain"/>
    <property type="match status" value="1"/>
</dbReference>
<feature type="domain" description="HECT" evidence="11">
    <location>
        <begin position="762"/>
        <end position="1128"/>
    </location>
</feature>
<dbReference type="InterPro" id="IPR000048">
    <property type="entry name" value="IQ_motif_EF-hand-BS"/>
</dbReference>
<dbReference type="SMART" id="SM00119">
    <property type="entry name" value="HECTc"/>
    <property type="match status" value="1"/>
</dbReference>
<dbReference type="GO" id="GO:0061630">
    <property type="term" value="F:ubiquitin protein ligase activity"/>
    <property type="evidence" value="ECO:0007669"/>
    <property type="project" value="UniProtKB-EC"/>
</dbReference>
<gene>
    <name evidence="13" type="primary">UBE3B</name>
</gene>